<dbReference type="AlphaFoldDB" id="A0A2T0VH62"/>
<protein>
    <submittedName>
        <fullName evidence="2">Uncharacterized protein</fullName>
    </submittedName>
</protein>
<evidence type="ECO:0000256" key="1">
    <source>
        <dbReference type="SAM" id="MobiDB-lite"/>
    </source>
</evidence>
<dbReference type="RefSeq" id="WP_106210435.1">
    <property type="nucleotide sequence ID" value="NZ_PVTL01000002.1"/>
</dbReference>
<organism evidence="2 3">
    <name type="scientific">Glaciihabitans tibetensis</name>
    <dbReference type="NCBI Taxonomy" id="1266600"/>
    <lineage>
        <taxon>Bacteria</taxon>
        <taxon>Bacillati</taxon>
        <taxon>Actinomycetota</taxon>
        <taxon>Actinomycetes</taxon>
        <taxon>Micrococcales</taxon>
        <taxon>Microbacteriaceae</taxon>
        <taxon>Glaciihabitans</taxon>
    </lineage>
</organism>
<dbReference type="OrthoDB" id="5119511at2"/>
<evidence type="ECO:0000313" key="2">
    <source>
        <dbReference type="EMBL" id="PRY69558.1"/>
    </source>
</evidence>
<proteinExistence type="predicted"/>
<comment type="caution">
    <text evidence="2">The sequence shown here is derived from an EMBL/GenBank/DDBJ whole genome shotgun (WGS) entry which is preliminary data.</text>
</comment>
<dbReference type="EMBL" id="PVTL01000002">
    <property type="protein sequence ID" value="PRY69558.1"/>
    <property type="molecule type" value="Genomic_DNA"/>
</dbReference>
<accession>A0A2T0VH62</accession>
<keyword evidence="3" id="KW-1185">Reference proteome</keyword>
<feature type="region of interest" description="Disordered" evidence="1">
    <location>
        <begin position="87"/>
        <end position="124"/>
    </location>
</feature>
<gene>
    <name evidence="2" type="ORF">B0I08_102234</name>
</gene>
<name>A0A2T0VH62_9MICO</name>
<evidence type="ECO:0000313" key="3">
    <source>
        <dbReference type="Proteomes" id="UP000237983"/>
    </source>
</evidence>
<reference evidence="2 3" key="1">
    <citation type="submission" date="2018-03" db="EMBL/GenBank/DDBJ databases">
        <title>Genomic Encyclopedia of Type Strains, Phase III (KMG-III): the genomes of soil and plant-associated and newly described type strains.</title>
        <authorList>
            <person name="Whitman W."/>
        </authorList>
    </citation>
    <scope>NUCLEOTIDE SEQUENCE [LARGE SCALE GENOMIC DNA]</scope>
    <source>
        <strain evidence="2 3">CGMCC 1.12484</strain>
    </source>
</reference>
<dbReference type="Proteomes" id="UP000237983">
    <property type="component" value="Unassembled WGS sequence"/>
</dbReference>
<sequence>MKRIFYSSGSVVTGDRLAEAIVAYAEKLSSREASDTIDIPISLPSGEIGRAQLLIGPASQLVVVPLEREGDAEATEIEDEATVSDLARRTAFHSSPRPQASDDADTTDYVDVNGFYESDHGSRS</sequence>